<gene>
    <name evidence="10" type="ORF">SAMN05444271_15212</name>
</gene>
<keyword evidence="3 7" id="KW-0597">Phosphoprotein</keyword>
<dbReference type="OrthoDB" id="8127at2157"/>
<evidence type="ECO:0000259" key="8">
    <source>
        <dbReference type="PROSITE" id="PS50109"/>
    </source>
</evidence>
<accession>A0A2H4Q149</accession>
<dbReference type="KEGG" id="hae:halTADL_1316"/>
<dbReference type="InterPro" id="IPR003661">
    <property type="entry name" value="HisK_dim/P_dom"/>
</dbReference>
<evidence type="ECO:0000256" key="2">
    <source>
        <dbReference type="ARBA" id="ARBA00012438"/>
    </source>
</evidence>
<organism evidence="10 11">
    <name type="scientific">Halohasta litchfieldiae</name>
    <dbReference type="NCBI Taxonomy" id="1073996"/>
    <lineage>
        <taxon>Archaea</taxon>
        <taxon>Methanobacteriati</taxon>
        <taxon>Methanobacteriota</taxon>
        <taxon>Stenosarchaea group</taxon>
        <taxon>Halobacteria</taxon>
        <taxon>Halobacteriales</taxon>
        <taxon>Haloferacaceae</taxon>
        <taxon>Halohasta</taxon>
    </lineage>
</organism>
<evidence type="ECO:0000256" key="6">
    <source>
        <dbReference type="ARBA" id="ARBA00023012"/>
    </source>
</evidence>
<dbReference type="CDD" id="cd00075">
    <property type="entry name" value="HATPase"/>
    <property type="match status" value="1"/>
</dbReference>
<dbReference type="InterPro" id="IPR036097">
    <property type="entry name" value="HisK_dim/P_sf"/>
</dbReference>
<dbReference type="InterPro" id="IPR011006">
    <property type="entry name" value="CheY-like_superfamily"/>
</dbReference>
<name>A0A1H6XZT3_9EURY</name>
<dbReference type="InterPro" id="IPR005467">
    <property type="entry name" value="His_kinase_dom"/>
</dbReference>
<dbReference type="SMART" id="SM00388">
    <property type="entry name" value="HisKA"/>
    <property type="match status" value="1"/>
</dbReference>
<dbReference type="Gene3D" id="3.30.565.10">
    <property type="entry name" value="Histidine kinase-like ATPase, C-terminal domain"/>
    <property type="match status" value="1"/>
</dbReference>
<dbReference type="Proteomes" id="UP000198888">
    <property type="component" value="Unassembled WGS sequence"/>
</dbReference>
<evidence type="ECO:0000256" key="5">
    <source>
        <dbReference type="ARBA" id="ARBA00022777"/>
    </source>
</evidence>
<comment type="catalytic activity">
    <reaction evidence="1">
        <text>ATP + protein L-histidine = ADP + protein N-phospho-L-histidine.</text>
        <dbReference type="EC" id="2.7.13.3"/>
    </reaction>
</comment>
<evidence type="ECO:0000259" key="9">
    <source>
        <dbReference type="PROSITE" id="PS50110"/>
    </source>
</evidence>
<evidence type="ECO:0000256" key="3">
    <source>
        <dbReference type="ARBA" id="ARBA00022553"/>
    </source>
</evidence>
<dbReference type="PANTHER" id="PTHR43711">
    <property type="entry name" value="TWO-COMPONENT HISTIDINE KINASE"/>
    <property type="match status" value="1"/>
</dbReference>
<keyword evidence="6" id="KW-0902">Two-component regulatory system</keyword>
<dbReference type="AlphaFoldDB" id="A0A1H6XZT3"/>
<dbReference type="SMART" id="SM00387">
    <property type="entry name" value="HATPase_c"/>
    <property type="match status" value="1"/>
</dbReference>
<dbReference type="InterPro" id="IPR001789">
    <property type="entry name" value="Sig_transdc_resp-reg_receiver"/>
</dbReference>
<evidence type="ECO:0000313" key="11">
    <source>
        <dbReference type="Proteomes" id="UP000198888"/>
    </source>
</evidence>
<sequence length="339" mass="37531">MTNQPINVLYVGGDREWTQLLTTVLEREETNIDLQTTPSVDRTRRIVARGNTDCLVFDCDLSRLAGIELLRSIRRGDEDLPFILCTRNGTEPLASEASSMGATVYRRQQTKTDQSVAAANLIRHIEIEQLRVRLKTVRRHNERLEEFTSVVAHDLRNPLTIASGSLELAMEDCDSDRLRVIERAHTRMKMLVADLLTLARDGTSSTNITQLSIAELCVDCWQNVDTTNATLNVTTDRSILADRNRLKQLFENLFRNAIEHGGKMVTVGTIDTGFHVSDDGPGIPIENRDHVFTGGYSTAAEGTGLGLQIVKQIVEAHGWGICVTEGTAGGARFEITGVD</sequence>
<feature type="domain" description="Histidine kinase" evidence="8">
    <location>
        <begin position="150"/>
        <end position="336"/>
    </location>
</feature>
<evidence type="ECO:0000256" key="4">
    <source>
        <dbReference type="ARBA" id="ARBA00022679"/>
    </source>
</evidence>
<dbReference type="EMBL" id="FNYR01000052">
    <property type="protein sequence ID" value="SEJ34531.1"/>
    <property type="molecule type" value="Genomic_DNA"/>
</dbReference>
<keyword evidence="5 10" id="KW-0418">Kinase</keyword>
<evidence type="ECO:0000256" key="1">
    <source>
        <dbReference type="ARBA" id="ARBA00000085"/>
    </source>
</evidence>
<evidence type="ECO:0000256" key="7">
    <source>
        <dbReference type="PROSITE-ProRule" id="PRU00169"/>
    </source>
</evidence>
<reference evidence="10 11" key="1">
    <citation type="submission" date="2016-10" db="EMBL/GenBank/DDBJ databases">
        <authorList>
            <person name="de Groot N.N."/>
        </authorList>
    </citation>
    <scope>NUCLEOTIDE SEQUENCE [LARGE SCALE GENOMIC DNA]</scope>
    <source>
        <strain evidence="10 11">DSM 22187</strain>
    </source>
</reference>
<accession>A0A1H6XZT3</accession>
<dbReference type="InterPro" id="IPR036890">
    <property type="entry name" value="HATPase_C_sf"/>
</dbReference>
<feature type="domain" description="Response regulatory" evidence="9">
    <location>
        <begin position="7"/>
        <end position="123"/>
    </location>
</feature>
<proteinExistence type="predicted"/>
<dbReference type="RefSeq" id="WP_089673886.1">
    <property type="nucleotide sequence ID" value="NZ_CP024845.1"/>
</dbReference>
<feature type="modified residue" description="4-aspartylphosphate" evidence="7">
    <location>
        <position position="58"/>
    </location>
</feature>
<dbReference type="PRINTS" id="PR00344">
    <property type="entry name" value="BCTRLSENSOR"/>
</dbReference>
<dbReference type="CDD" id="cd00082">
    <property type="entry name" value="HisKA"/>
    <property type="match status" value="1"/>
</dbReference>
<dbReference type="GeneID" id="35002126"/>
<dbReference type="PROSITE" id="PS50110">
    <property type="entry name" value="RESPONSE_REGULATORY"/>
    <property type="match status" value="1"/>
</dbReference>
<dbReference type="Pfam" id="PF00072">
    <property type="entry name" value="Response_reg"/>
    <property type="match status" value="1"/>
</dbReference>
<dbReference type="PANTHER" id="PTHR43711:SF1">
    <property type="entry name" value="HISTIDINE KINASE 1"/>
    <property type="match status" value="1"/>
</dbReference>
<dbReference type="EC" id="2.7.13.3" evidence="2"/>
<dbReference type="SUPFAM" id="SSF55874">
    <property type="entry name" value="ATPase domain of HSP90 chaperone/DNA topoisomerase II/histidine kinase"/>
    <property type="match status" value="1"/>
</dbReference>
<dbReference type="Gene3D" id="1.10.287.130">
    <property type="match status" value="1"/>
</dbReference>
<dbReference type="GO" id="GO:0000155">
    <property type="term" value="F:phosphorelay sensor kinase activity"/>
    <property type="evidence" value="ECO:0007669"/>
    <property type="project" value="InterPro"/>
</dbReference>
<dbReference type="SUPFAM" id="SSF47384">
    <property type="entry name" value="Homodimeric domain of signal transducing histidine kinase"/>
    <property type="match status" value="1"/>
</dbReference>
<dbReference type="Pfam" id="PF00512">
    <property type="entry name" value="HisKA"/>
    <property type="match status" value="1"/>
</dbReference>
<protein>
    <recommendedName>
        <fullName evidence="2">histidine kinase</fullName>
        <ecNumber evidence="2">2.7.13.3</ecNumber>
    </recommendedName>
</protein>
<dbReference type="CDD" id="cd00156">
    <property type="entry name" value="REC"/>
    <property type="match status" value="1"/>
</dbReference>
<dbReference type="Gene3D" id="3.40.50.2300">
    <property type="match status" value="1"/>
</dbReference>
<dbReference type="InterPro" id="IPR004358">
    <property type="entry name" value="Sig_transdc_His_kin-like_C"/>
</dbReference>
<dbReference type="STRING" id="1073996.SAMN05444271_15212"/>
<dbReference type="Pfam" id="PF02518">
    <property type="entry name" value="HATPase_c"/>
    <property type="match status" value="1"/>
</dbReference>
<keyword evidence="11" id="KW-1185">Reference proteome</keyword>
<keyword evidence="4" id="KW-0808">Transferase</keyword>
<dbReference type="SUPFAM" id="SSF52172">
    <property type="entry name" value="CheY-like"/>
    <property type="match status" value="1"/>
</dbReference>
<dbReference type="PROSITE" id="PS50109">
    <property type="entry name" value="HIS_KIN"/>
    <property type="match status" value="1"/>
</dbReference>
<evidence type="ECO:0000313" key="10">
    <source>
        <dbReference type="EMBL" id="SEJ34531.1"/>
    </source>
</evidence>
<dbReference type="InterPro" id="IPR003594">
    <property type="entry name" value="HATPase_dom"/>
</dbReference>
<dbReference type="InterPro" id="IPR050736">
    <property type="entry name" value="Sensor_HK_Regulatory"/>
</dbReference>